<protein>
    <submittedName>
        <fullName evidence="1">HAD-superfamily hydrolase, subfamily IIA</fullName>
    </submittedName>
</protein>
<gene>
    <name evidence="1" type="ordered locus">Jden_1629</name>
</gene>
<keyword evidence="1" id="KW-0378">Hydrolase</keyword>
<dbReference type="STRING" id="471856.Jden_1629"/>
<dbReference type="HOGENOM" id="CLU_043473_4_2_11"/>
<dbReference type="Pfam" id="PF13344">
    <property type="entry name" value="Hydrolase_6"/>
    <property type="match status" value="1"/>
</dbReference>
<dbReference type="NCBIfam" id="TIGR01460">
    <property type="entry name" value="HAD-SF-IIA"/>
    <property type="match status" value="1"/>
</dbReference>
<dbReference type="InterPro" id="IPR036412">
    <property type="entry name" value="HAD-like_sf"/>
</dbReference>
<dbReference type="Gene3D" id="3.40.50.1000">
    <property type="entry name" value="HAD superfamily/HAD-like"/>
    <property type="match status" value="2"/>
</dbReference>
<dbReference type="SUPFAM" id="SSF56784">
    <property type="entry name" value="HAD-like"/>
    <property type="match status" value="1"/>
</dbReference>
<dbReference type="eggNOG" id="COG0647">
    <property type="taxonomic scope" value="Bacteria"/>
</dbReference>
<dbReference type="GO" id="GO:0005737">
    <property type="term" value="C:cytoplasm"/>
    <property type="evidence" value="ECO:0007669"/>
    <property type="project" value="TreeGrafter"/>
</dbReference>
<reference evidence="1 2" key="1">
    <citation type="journal article" date="2009" name="Stand. Genomic Sci.">
        <title>Complete genome sequence of Jonesia denitrificans type strain (Prevot 55134).</title>
        <authorList>
            <person name="Pukall R."/>
            <person name="Gehrich-Schroter G."/>
            <person name="Lapidus A."/>
            <person name="Nolan M."/>
            <person name="Glavina Del Rio T."/>
            <person name="Lucas S."/>
            <person name="Chen F."/>
            <person name="Tice H."/>
            <person name="Pitluck S."/>
            <person name="Cheng J.F."/>
            <person name="Copeland A."/>
            <person name="Saunders E."/>
            <person name="Brettin T."/>
            <person name="Detter J.C."/>
            <person name="Bruce D."/>
            <person name="Goodwin L."/>
            <person name="Pati A."/>
            <person name="Ivanova N."/>
            <person name="Mavromatis K."/>
            <person name="Ovchinnikova G."/>
            <person name="Chen A."/>
            <person name="Palaniappan K."/>
            <person name="Land M."/>
            <person name="Hauser L."/>
            <person name="Chang Y.J."/>
            <person name="Jeffries C.D."/>
            <person name="Chain P."/>
            <person name="Goker M."/>
            <person name="Bristow J."/>
            <person name="Eisen J.A."/>
            <person name="Markowitz V."/>
            <person name="Hugenholtz P."/>
            <person name="Kyrpides N.C."/>
            <person name="Klenk H.P."/>
            <person name="Han C."/>
        </authorList>
    </citation>
    <scope>NUCLEOTIDE SEQUENCE [LARGE SCALE GENOMIC DNA]</scope>
    <source>
        <strain evidence="2">ATCC 14870 / DSM 20603 / BCRC 15368 / CIP 55.134 / JCM 11481 / NBRC 15587 / NCTC 10816 / Prevot 55134</strain>
    </source>
</reference>
<dbReference type="PANTHER" id="PTHR19288:SF46">
    <property type="entry name" value="HALOACID DEHALOGENASE-LIKE HYDROLASE DOMAIN-CONTAINING PROTEIN 2"/>
    <property type="match status" value="1"/>
</dbReference>
<dbReference type="Pfam" id="PF13242">
    <property type="entry name" value="Hydrolase_like"/>
    <property type="match status" value="1"/>
</dbReference>
<keyword evidence="2" id="KW-1185">Reference proteome</keyword>
<organism evidence="1 2">
    <name type="scientific">Jonesia denitrificans (strain ATCC 14870 / DSM 20603 / BCRC 15368 / CIP 55.134 / JCM 11481 / NBRC 15587 / NCTC 10816 / Prevot 55134)</name>
    <name type="common">Listeria denitrificans</name>
    <dbReference type="NCBI Taxonomy" id="471856"/>
    <lineage>
        <taxon>Bacteria</taxon>
        <taxon>Bacillati</taxon>
        <taxon>Actinomycetota</taxon>
        <taxon>Actinomycetes</taxon>
        <taxon>Micrococcales</taxon>
        <taxon>Jonesiaceae</taxon>
        <taxon>Jonesia</taxon>
    </lineage>
</organism>
<dbReference type="Proteomes" id="UP000000628">
    <property type="component" value="Chromosome"/>
</dbReference>
<dbReference type="AlphaFoldDB" id="C7R5K4"/>
<accession>C7R5K4</accession>
<name>C7R5K4_JONDD</name>
<sequence>MCMVEVSELGECTLLVDLEGTIYTREGVIEGAAKAVRELRRLGVSIRFLTNNDSESGEMITQRLATHGVDATVDDVFTPVHATCAYLAHKPNARVYPLTTPDIASELGHEAVLVDAHEHPTHVVVGDMRSQWSPIQLNGALAALRGGAELVALQKGRCYMSGGAVHMDTGAFVAALEYAAGVEAVVLGKPHRRFVDLACATVPESARRLVLVVGDDITTDIAMGKAAQVGTIQVKTGKWFAQQGLVHMGEPDAVIESVAELPTFLVRFLSYG</sequence>
<dbReference type="InterPro" id="IPR023214">
    <property type="entry name" value="HAD_sf"/>
</dbReference>
<proteinExistence type="predicted"/>
<dbReference type="EMBL" id="CP001706">
    <property type="protein sequence ID" value="ACV09277.1"/>
    <property type="molecule type" value="Genomic_DNA"/>
</dbReference>
<dbReference type="KEGG" id="jde:Jden_1629"/>
<dbReference type="PANTHER" id="PTHR19288">
    <property type="entry name" value="4-NITROPHENYLPHOSPHATASE-RELATED"/>
    <property type="match status" value="1"/>
</dbReference>
<evidence type="ECO:0000313" key="1">
    <source>
        <dbReference type="EMBL" id="ACV09277.1"/>
    </source>
</evidence>
<dbReference type="InterPro" id="IPR006357">
    <property type="entry name" value="HAD-SF_hydro_IIA"/>
</dbReference>
<evidence type="ECO:0000313" key="2">
    <source>
        <dbReference type="Proteomes" id="UP000000628"/>
    </source>
</evidence>
<dbReference type="GO" id="GO:0016791">
    <property type="term" value="F:phosphatase activity"/>
    <property type="evidence" value="ECO:0007669"/>
    <property type="project" value="TreeGrafter"/>
</dbReference>